<comment type="caution">
    <text evidence="1">The sequence shown here is derived from an EMBL/GenBank/DDBJ whole genome shotgun (WGS) entry which is preliminary data.</text>
</comment>
<dbReference type="Proteomes" id="UP001596364">
    <property type="component" value="Unassembled WGS sequence"/>
</dbReference>
<keyword evidence="2" id="KW-1185">Reference proteome</keyword>
<dbReference type="RefSeq" id="WP_131259209.1">
    <property type="nucleotide sequence ID" value="NZ_JBHSUS010000001.1"/>
</dbReference>
<evidence type="ECO:0000313" key="1">
    <source>
        <dbReference type="EMBL" id="MFC6439109.1"/>
    </source>
</evidence>
<evidence type="ECO:0008006" key="3">
    <source>
        <dbReference type="Google" id="ProtNLM"/>
    </source>
</evidence>
<evidence type="ECO:0000313" key="2">
    <source>
        <dbReference type="Proteomes" id="UP001596364"/>
    </source>
</evidence>
<protein>
    <recommendedName>
        <fullName evidence="3">Outer membrane protein beta-barrel domain-containing protein</fullName>
    </recommendedName>
</protein>
<reference evidence="2" key="1">
    <citation type="journal article" date="2019" name="Int. J. Syst. Evol. Microbiol.">
        <title>The Global Catalogue of Microorganisms (GCM) 10K type strain sequencing project: providing services to taxonomists for standard genome sequencing and annotation.</title>
        <authorList>
            <consortium name="The Broad Institute Genomics Platform"/>
            <consortium name="The Broad Institute Genome Sequencing Center for Infectious Disease"/>
            <person name="Wu L."/>
            <person name="Ma J."/>
        </authorList>
    </citation>
    <scope>NUCLEOTIDE SEQUENCE [LARGE SCALE GENOMIC DNA]</scope>
    <source>
        <strain evidence="2">CGMCC 1.16031</strain>
    </source>
</reference>
<dbReference type="EMBL" id="JBHSUS010000001">
    <property type="protein sequence ID" value="MFC6439109.1"/>
    <property type="molecule type" value="Genomic_DNA"/>
</dbReference>
<accession>A0ABW1XH72</accession>
<sequence length="121" mass="13136">MPLQERNGRAYLNARLSIDAGAALGYEYALDPQQQHALGAVIGSIGIRGRDCNQEDGFEQVGCALTSLFRSRVDGVGVTYSFNNSGLNQRGFRARVEAGRGKHLSSGTQQWVANLVIGYQF</sequence>
<gene>
    <name evidence="1" type="ORF">ACFP85_02935</name>
</gene>
<name>A0ABW1XH72_9ALTE</name>
<organism evidence="1 2">
    <name type="scientific">Pseudobowmanella zhangzhouensis</name>
    <dbReference type="NCBI Taxonomy" id="1537679"/>
    <lineage>
        <taxon>Bacteria</taxon>
        <taxon>Pseudomonadati</taxon>
        <taxon>Pseudomonadota</taxon>
        <taxon>Gammaproteobacteria</taxon>
        <taxon>Alteromonadales</taxon>
        <taxon>Alteromonadaceae</taxon>
    </lineage>
</organism>
<proteinExistence type="predicted"/>